<dbReference type="PANTHER" id="PTHR42944:SF1">
    <property type="entry name" value="ADENINE DNA GLYCOSYLASE"/>
    <property type="match status" value="1"/>
</dbReference>
<dbReference type="GO" id="GO:0035485">
    <property type="term" value="F:adenine/guanine mispair binding"/>
    <property type="evidence" value="ECO:0007669"/>
    <property type="project" value="TreeGrafter"/>
</dbReference>
<dbReference type="GO" id="GO:0046872">
    <property type="term" value="F:metal ion binding"/>
    <property type="evidence" value="ECO:0007669"/>
    <property type="project" value="UniProtKB-KW"/>
</dbReference>
<dbReference type="EMBL" id="LAQJ01000296">
    <property type="protein sequence ID" value="KKO18070.1"/>
    <property type="molecule type" value="Genomic_DNA"/>
</dbReference>
<reference evidence="12 13" key="1">
    <citation type="journal article" date="2013" name="BMC Microbiol.">
        <title>Identification of the type II cytochrome c maturation pathway in anammox bacteria by comparative genomics.</title>
        <authorList>
            <person name="Ferousi C."/>
            <person name="Speth D.R."/>
            <person name="Reimann J."/>
            <person name="Op den Camp H.J."/>
            <person name="Allen J.W."/>
            <person name="Keltjens J.T."/>
            <person name="Jetten M.S."/>
        </authorList>
    </citation>
    <scope>NUCLEOTIDE SEQUENCE [LARGE SCALE GENOMIC DNA]</scope>
    <source>
        <strain evidence="12">RU1</strain>
    </source>
</reference>
<dbReference type="Proteomes" id="UP000034954">
    <property type="component" value="Unassembled WGS sequence"/>
</dbReference>
<dbReference type="Pfam" id="PF13412">
    <property type="entry name" value="HTH_24"/>
    <property type="match status" value="1"/>
</dbReference>
<keyword evidence="5" id="KW-0227">DNA damage</keyword>
<sequence length="310" mass="36362">MADYLLCDYNKKLMKSKSTRDPRKDKKKDCTSEPVCSGKRLTQAAVRKFREMIYRHYRRHGRSLPWRMTHNPYYILVSEIMLQQTQVQRVMGKYEPFIRAFPDFSSLARASLRTVLREWQGLGYNRRAIALKQIAQRVMKEFQGKLPSSVEVLITFPGIGEATAASIAAFAFHTPTVFIETNIRRVFIHGFFHDRTNIRDAEILPLVEQTLDTSHPREWYYALMDYGVMLKQKQVNPNRRSAHYQKQSPFHGSNRQVRGMILKALTAESYLSEQEIAQRLQIPFEKIKNNLDQLEKEGFIERKGNRMRVV</sequence>
<evidence type="ECO:0000256" key="6">
    <source>
        <dbReference type="ARBA" id="ARBA00022801"/>
    </source>
</evidence>
<dbReference type="SUPFAM" id="SSF48150">
    <property type="entry name" value="DNA-glycosylase"/>
    <property type="match status" value="1"/>
</dbReference>
<dbReference type="GO" id="GO:0034039">
    <property type="term" value="F:8-oxo-7,8-dihydroguanine DNA N-glycosylase activity"/>
    <property type="evidence" value="ECO:0007669"/>
    <property type="project" value="TreeGrafter"/>
</dbReference>
<keyword evidence="6" id="KW-0378">Hydrolase</keyword>
<keyword evidence="10" id="KW-0326">Glycosidase</keyword>
<keyword evidence="9" id="KW-0234">DNA repair</keyword>
<evidence type="ECO:0000256" key="2">
    <source>
        <dbReference type="ARBA" id="ARBA00002933"/>
    </source>
</evidence>
<evidence type="ECO:0000256" key="7">
    <source>
        <dbReference type="ARBA" id="ARBA00023004"/>
    </source>
</evidence>
<evidence type="ECO:0000256" key="8">
    <source>
        <dbReference type="ARBA" id="ARBA00023014"/>
    </source>
</evidence>
<dbReference type="SMART" id="SM00478">
    <property type="entry name" value="ENDO3c"/>
    <property type="match status" value="1"/>
</dbReference>
<dbReference type="InterPro" id="IPR036390">
    <property type="entry name" value="WH_DNA-bd_sf"/>
</dbReference>
<keyword evidence="7" id="KW-0408">Iron</keyword>
<proteinExistence type="inferred from homology"/>
<dbReference type="Gene3D" id="1.10.340.30">
    <property type="entry name" value="Hypothetical protein, domain 2"/>
    <property type="match status" value="1"/>
</dbReference>
<evidence type="ECO:0000259" key="11">
    <source>
        <dbReference type="SMART" id="SM00478"/>
    </source>
</evidence>
<dbReference type="GO" id="GO:0006298">
    <property type="term" value="P:mismatch repair"/>
    <property type="evidence" value="ECO:0007669"/>
    <property type="project" value="TreeGrafter"/>
</dbReference>
<keyword evidence="13" id="KW-1185">Reference proteome</keyword>
<dbReference type="CDD" id="cd00056">
    <property type="entry name" value="ENDO3c"/>
    <property type="match status" value="1"/>
</dbReference>
<gene>
    <name evidence="12" type="ORF">BROFUL_03241</name>
</gene>
<dbReference type="Gene3D" id="1.10.1670.10">
    <property type="entry name" value="Helix-hairpin-Helix base-excision DNA repair enzymes (C-terminal)"/>
    <property type="match status" value="1"/>
</dbReference>
<evidence type="ECO:0000256" key="9">
    <source>
        <dbReference type="ARBA" id="ARBA00023204"/>
    </source>
</evidence>
<comment type="cofactor">
    <cofactor evidence="1">
        <name>[4Fe-4S] cluster</name>
        <dbReference type="ChEBI" id="CHEBI:49883"/>
    </cofactor>
</comment>
<evidence type="ECO:0000256" key="5">
    <source>
        <dbReference type="ARBA" id="ARBA00022763"/>
    </source>
</evidence>
<dbReference type="GO" id="GO:0051536">
    <property type="term" value="F:iron-sulfur cluster binding"/>
    <property type="evidence" value="ECO:0007669"/>
    <property type="project" value="UniProtKB-KW"/>
</dbReference>
<evidence type="ECO:0000313" key="13">
    <source>
        <dbReference type="Proteomes" id="UP000034954"/>
    </source>
</evidence>
<keyword evidence="4" id="KW-0479">Metal-binding</keyword>
<feature type="domain" description="HhH-GPD" evidence="11">
    <location>
        <begin position="81"/>
        <end position="229"/>
    </location>
</feature>
<comment type="function">
    <text evidence="2">Adenine glycosylase active on G-A mispairs. MutY also corrects error-prone DNA synthesis past GO lesions which are due to the oxidatively damaged form of guanine: 7,8-dihydro-8-oxoguanine (8-oxo-dGTP).</text>
</comment>
<evidence type="ECO:0000256" key="3">
    <source>
        <dbReference type="ARBA" id="ARBA00008343"/>
    </source>
</evidence>
<keyword evidence="8" id="KW-0411">Iron-sulfur</keyword>
<comment type="caution">
    <text evidence="12">The sequence shown here is derived from an EMBL/GenBank/DDBJ whole genome shotgun (WGS) entry which is preliminary data.</text>
</comment>
<comment type="similarity">
    <text evidence="3">Belongs to the Nth/MutY family.</text>
</comment>
<dbReference type="GO" id="GO:0032357">
    <property type="term" value="F:oxidized purine DNA binding"/>
    <property type="evidence" value="ECO:0007669"/>
    <property type="project" value="TreeGrafter"/>
</dbReference>
<dbReference type="InterPro" id="IPR003265">
    <property type="entry name" value="HhH-GPD_domain"/>
</dbReference>
<evidence type="ECO:0000256" key="10">
    <source>
        <dbReference type="ARBA" id="ARBA00023295"/>
    </source>
</evidence>
<dbReference type="AlphaFoldDB" id="A0A0M2UQZ6"/>
<protein>
    <submittedName>
        <fullName evidence="12">Glycosylase</fullName>
    </submittedName>
</protein>
<evidence type="ECO:0000256" key="1">
    <source>
        <dbReference type="ARBA" id="ARBA00001966"/>
    </source>
</evidence>
<dbReference type="GO" id="GO:0000701">
    <property type="term" value="F:purine-specific mismatch base pair DNA N-glycosylase activity"/>
    <property type="evidence" value="ECO:0007669"/>
    <property type="project" value="TreeGrafter"/>
</dbReference>
<dbReference type="InterPro" id="IPR011257">
    <property type="entry name" value="DNA_glycosylase"/>
</dbReference>
<evidence type="ECO:0000256" key="4">
    <source>
        <dbReference type="ARBA" id="ARBA00022723"/>
    </source>
</evidence>
<organism evidence="12 13">
    <name type="scientific">Candidatus Brocadia fulgida</name>
    <dbReference type="NCBI Taxonomy" id="380242"/>
    <lineage>
        <taxon>Bacteria</taxon>
        <taxon>Pseudomonadati</taxon>
        <taxon>Planctomycetota</taxon>
        <taxon>Candidatus Brocadiia</taxon>
        <taxon>Candidatus Brocadiales</taxon>
        <taxon>Candidatus Brocadiaceae</taxon>
        <taxon>Candidatus Brocadia</taxon>
    </lineage>
</organism>
<dbReference type="Pfam" id="PF00730">
    <property type="entry name" value="HhH-GPD"/>
    <property type="match status" value="1"/>
</dbReference>
<dbReference type="SUPFAM" id="SSF46785">
    <property type="entry name" value="Winged helix' DNA-binding domain"/>
    <property type="match status" value="1"/>
</dbReference>
<dbReference type="InterPro" id="IPR044298">
    <property type="entry name" value="MIG/MutY"/>
</dbReference>
<name>A0A0M2UQZ6_9BACT</name>
<dbReference type="InterPro" id="IPR036388">
    <property type="entry name" value="WH-like_DNA-bd_sf"/>
</dbReference>
<dbReference type="GO" id="GO:0006284">
    <property type="term" value="P:base-excision repair"/>
    <property type="evidence" value="ECO:0007669"/>
    <property type="project" value="InterPro"/>
</dbReference>
<dbReference type="PATRIC" id="fig|380242.3.peg.3995"/>
<dbReference type="InterPro" id="IPR023170">
    <property type="entry name" value="HhH_base_excis_C"/>
</dbReference>
<dbReference type="Gene3D" id="1.10.10.10">
    <property type="entry name" value="Winged helix-like DNA-binding domain superfamily/Winged helix DNA-binding domain"/>
    <property type="match status" value="1"/>
</dbReference>
<dbReference type="PANTHER" id="PTHR42944">
    <property type="entry name" value="ADENINE DNA GLYCOSYLASE"/>
    <property type="match status" value="1"/>
</dbReference>
<accession>A0A0M2UQZ6</accession>
<evidence type="ECO:0000313" key="12">
    <source>
        <dbReference type="EMBL" id="KKO18070.1"/>
    </source>
</evidence>